<evidence type="ECO:0000313" key="1">
    <source>
        <dbReference type="EMBL" id="KIW34190.1"/>
    </source>
</evidence>
<organism evidence="1 2">
    <name type="scientific">Cladophialophora immunda</name>
    <dbReference type="NCBI Taxonomy" id="569365"/>
    <lineage>
        <taxon>Eukaryota</taxon>
        <taxon>Fungi</taxon>
        <taxon>Dikarya</taxon>
        <taxon>Ascomycota</taxon>
        <taxon>Pezizomycotina</taxon>
        <taxon>Eurotiomycetes</taxon>
        <taxon>Chaetothyriomycetidae</taxon>
        <taxon>Chaetothyriales</taxon>
        <taxon>Herpotrichiellaceae</taxon>
        <taxon>Cladophialophora</taxon>
    </lineage>
</organism>
<dbReference type="OrthoDB" id="5372935at2759"/>
<evidence type="ECO:0000313" key="2">
    <source>
        <dbReference type="Proteomes" id="UP000054466"/>
    </source>
</evidence>
<dbReference type="HOGENOM" id="CLU_1061751_0_0_1"/>
<keyword evidence="2" id="KW-1185">Reference proteome</keyword>
<dbReference type="RefSeq" id="XP_016254406.1">
    <property type="nucleotide sequence ID" value="XM_016387478.1"/>
</dbReference>
<dbReference type="EMBL" id="KN847040">
    <property type="protein sequence ID" value="KIW34190.1"/>
    <property type="molecule type" value="Genomic_DNA"/>
</dbReference>
<dbReference type="VEuPathDB" id="FungiDB:PV07_00985"/>
<reference evidence="1 2" key="1">
    <citation type="submission" date="2015-01" db="EMBL/GenBank/DDBJ databases">
        <title>The Genome Sequence of Cladophialophora immunda CBS83496.</title>
        <authorList>
            <consortium name="The Broad Institute Genomics Platform"/>
            <person name="Cuomo C."/>
            <person name="de Hoog S."/>
            <person name="Gorbushina A."/>
            <person name="Stielow B."/>
            <person name="Teixiera M."/>
            <person name="Abouelleil A."/>
            <person name="Chapman S.B."/>
            <person name="Priest M."/>
            <person name="Young S.K."/>
            <person name="Wortman J."/>
            <person name="Nusbaum C."/>
            <person name="Birren B."/>
        </authorList>
    </citation>
    <scope>NUCLEOTIDE SEQUENCE [LARGE SCALE GENOMIC DNA]</scope>
    <source>
        <strain evidence="1 2">CBS 83496</strain>
    </source>
</reference>
<dbReference type="Proteomes" id="UP000054466">
    <property type="component" value="Unassembled WGS sequence"/>
</dbReference>
<proteinExistence type="predicted"/>
<protein>
    <submittedName>
        <fullName evidence="1">Uncharacterized protein</fullName>
    </submittedName>
</protein>
<name>A0A0D2CWD5_9EURO</name>
<gene>
    <name evidence="1" type="ORF">PV07_00985</name>
</gene>
<sequence>MALMPPQQPPGQSGDKPCAFLTIPTELRIKIYDLVFDKVEIEMRPEPMPLIYSRGESSVAFKSPFPLALLRVCKKVREEAQPIANKCPIFCSGSQPPIGIPAFKGKPQKWMQRITQMTISTFEVNIEQWLDPLGRPFYPALKLVLLGTYPDGKCIVRPSLIPGTTYITAVLSGRSQSNETNILSAALTSRWFTRHLNLDKTKSLIERCHVTVKIPCKLTIHSSHPRTHQRHYADVAEGVMVCNASGITLKEVRDLRRDSEKW</sequence>
<dbReference type="GeneID" id="27340179"/>
<dbReference type="AlphaFoldDB" id="A0A0D2CWD5"/>
<accession>A0A0D2CWD5</accession>